<evidence type="ECO:0000256" key="9">
    <source>
        <dbReference type="ARBA" id="ARBA00022640"/>
    </source>
</evidence>
<keyword evidence="11" id="KW-0479">Metal-binding</keyword>
<dbReference type="GO" id="GO:0005829">
    <property type="term" value="C:cytosol"/>
    <property type="evidence" value="ECO:0007669"/>
    <property type="project" value="TreeGrafter"/>
</dbReference>
<name>A0A444X502_ARAHY</name>
<comment type="cofactor">
    <cofactor evidence="1">
        <name>Mg(2+)</name>
        <dbReference type="ChEBI" id="CHEBI:18420"/>
    </cofactor>
</comment>
<dbReference type="HAMAP" id="MF_00109">
    <property type="entry name" value="Shikimate_kinase"/>
    <property type="match status" value="1"/>
</dbReference>
<keyword evidence="13" id="KW-0418">Kinase</keyword>
<dbReference type="GO" id="GO:0009073">
    <property type="term" value="P:aromatic amino acid family biosynthetic process"/>
    <property type="evidence" value="ECO:0007669"/>
    <property type="project" value="UniProtKB-KW"/>
</dbReference>
<keyword evidence="12" id="KW-0547">Nucleotide-binding</keyword>
<dbReference type="FunFam" id="3.40.50.300:FF:000822">
    <property type="entry name" value="Shikimate kinase, chloroplastic"/>
    <property type="match status" value="1"/>
</dbReference>
<dbReference type="GO" id="GO:0004765">
    <property type="term" value="F:shikimate kinase activity"/>
    <property type="evidence" value="ECO:0007669"/>
    <property type="project" value="UniProtKB-EC"/>
</dbReference>
<dbReference type="EMBL" id="SDMP01000020">
    <property type="protein sequence ID" value="RYQ84741.1"/>
    <property type="molecule type" value="Genomic_DNA"/>
</dbReference>
<proteinExistence type="inferred from homology"/>
<evidence type="ECO:0000256" key="10">
    <source>
        <dbReference type="ARBA" id="ARBA00022679"/>
    </source>
</evidence>
<dbReference type="CDD" id="cd00464">
    <property type="entry name" value="SK"/>
    <property type="match status" value="1"/>
</dbReference>
<keyword evidence="8" id="KW-0028">Amino-acid biosynthesis</keyword>
<gene>
    <name evidence="19" type="ORF">Ahy_B10g104220</name>
</gene>
<dbReference type="GO" id="GO:0019632">
    <property type="term" value="P:shikimate metabolic process"/>
    <property type="evidence" value="ECO:0007669"/>
    <property type="project" value="UniProtKB-ARBA"/>
</dbReference>
<comment type="function">
    <text evidence="2">Catalyzes the specific phosphorylation of the 3-hydroxyl group of shikimic acid using ATP as a cosubstrate.</text>
</comment>
<keyword evidence="14" id="KW-0067">ATP-binding</keyword>
<dbReference type="SUPFAM" id="SSF52540">
    <property type="entry name" value="P-loop containing nucleoside triphosphate hydrolases"/>
    <property type="match status" value="1"/>
</dbReference>
<protein>
    <recommendedName>
        <fullName evidence="6">shikimate kinase</fullName>
        <ecNumber evidence="6">2.7.1.71</ecNumber>
    </recommendedName>
</protein>
<evidence type="ECO:0000256" key="7">
    <source>
        <dbReference type="ARBA" id="ARBA00022528"/>
    </source>
</evidence>
<dbReference type="GO" id="GO:0046872">
    <property type="term" value="F:metal ion binding"/>
    <property type="evidence" value="ECO:0007669"/>
    <property type="project" value="UniProtKB-KW"/>
</dbReference>
<evidence type="ECO:0000256" key="14">
    <source>
        <dbReference type="ARBA" id="ARBA00022840"/>
    </source>
</evidence>
<accession>A0A444X502</accession>
<dbReference type="UniPathway" id="UPA00053">
    <property type="reaction ID" value="UER00088"/>
</dbReference>
<keyword evidence="16" id="KW-0809">Transit peptide</keyword>
<evidence type="ECO:0000256" key="1">
    <source>
        <dbReference type="ARBA" id="ARBA00001946"/>
    </source>
</evidence>
<dbReference type="EC" id="2.7.1.71" evidence="6"/>
<evidence type="ECO:0000256" key="2">
    <source>
        <dbReference type="ARBA" id="ARBA00002641"/>
    </source>
</evidence>
<dbReference type="InterPro" id="IPR031322">
    <property type="entry name" value="Shikimate/glucono_kinase"/>
</dbReference>
<dbReference type="AlphaFoldDB" id="A0A444X502"/>
<dbReference type="Gene3D" id="3.40.50.300">
    <property type="entry name" value="P-loop containing nucleotide triphosphate hydrolases"/>
    <property type="match status" value="1"/>
</dbReference>
<dbReference type="STRING" id="3818.A0A444X502"/>
<dbReference type="GO" id="GO:0009507">
    <property type="term" value="C:chloroplast"/>
    <property type="evidence" value="ECO:0007669"/>
    <property type="project" value="UniProtKB-SubCell"/>
</dbReference>
<keyword evidence="20" id="KW-1185">Reference proteome</keyword>
<dbReference type="PANTHER" id="PTHR21087">
    <property type="entry name" value="SHIKIMATE KINASE"/>
    <property type="match status" value="1"/>
</dbReference>
<keyword evidence="7" id="KW-0150">Chloroplast</keyword>
<evidence type="ECO:0000256" key="18">
    <source>
        <dbReference type="ARBA" id="ARBA00048567"/>
    </source>
</evidence>
<organism evidence="19 20">
    <name type="scientific">Arachis hypogaea</name>
    <name type="common">Peanut</name>
    <dbReference type="NCBI Taxonomy" id="3818"/>
    <lineage>
        <taxon>Eukaryota</taxon>
        <taxon>Viridiplantae</taxon>
        <taxon>Streptophyta</taxon>
        <taxon>Embryophyta</taxon>
        <taxon>Tracheophyta</taxon>
        <taxon>Spermatophyta</taxon>
        <taxon>Magnoliopsida</taxon>
        <taxon>eudicotyledons</taxon>
        <taxon>Gunneridae</taxon>
        <taxon>Pentapetalae</taxon>
        <taxon>rosids</taxon>
        <taxon>fabids</taxon>
        <taxon>Fabales</taxon>
        <taxon>Fabaceae</taxon>
        <taxon>Papilionoideae</taxon>
        <taxon>50 kb inversion clade</taxon>
        <taxon>dalbergioids sensu lato</taxon>
        <taxon>Dalbergieae</taxon>
        <taxon>Pterocarpus clade</taxon>
        <taxon>Arachis</taxon>
    </lineage>
</organism>
<dbReference type="GO" id="GO:0005524">
    <property type="term" value="F:ATP binding"/>
    <property type="evidence" value="ECO:0007669"/>
    <property type="project" value="UniProtKB-KW"/>
</dbReference>
<dbReference type="PRINTS" id="PR01100">
    <property type="entry name" value="SHIKIMTKNASE"/>
</dbReference>
<evidence type="ECO:0000256" key="8">
    <source>
        <dbReference type="ARBA" id="ARBA00022605"/>
    </source>
</evidence>
<comment type="subcellular location">
    <subcellularLocation>
        <location evidence="3">Plastid</location>
        <location evidence="3">Chloroplast</location>
    </subcellularLocation>
</comment>
<dbReference type="Pfam" id="PF01202">
    <property type="entry name" value="SKI"/>
    <property type="match status" value="1"/>
</dbReference>
<dbReference type="InterPro" id="IPR000623">
    <property type="entry name" value="Shikimate_kinase/TSH1"/>
</dbReference>
<dbReference type="Proteomes" id="UP000289738">
    <property type="component" value="Chromosome B10"/>
</dbReference>
<keyword evidence="15" id="KW-0460">Magnesium</keyword>
<reference evidence="19 20" key="1">
    <citation type="submission" date="2019-01" db="EMBL/GenBank/DDBJ databases">
        <title>Sequencing of cultivated peanut Arachis hypogaea provides insights into genome evolution and oil improvement.</title>
        <authorList>
            <person name="Chen X."/>
        </authorList>
    </citation>
    <scope>NUCLEOTIDE SEQUENCE [LARGE SCALE GENOMIC DNA]</scope>
    <source>
        <strain evidence="20">cv. Fuhuasheng</strain>
        <tissue evidence="19">Leaves</tissue>
    </source>
</reference>
<evidence type="ECO:0000313" key="19">
    <source>
        <dbReference type="EMBL" id="RYQ84741.1"/>
    </source>
</evidence>
<dbReference type="PANTHER" id="PTHR21087:SF16">
    <property type="entry name" value="SHIKIMATE KINASE 1, CHLOROPLASTIC"/>
    <property type="match status" value="1"/>
</dbReference>
<dbReference type="PROSITE" id="PS01128">
    <property type="entry name" value="SHIKIMATE_KINASE"/>
    <property type="match status" value="1"/>
</dbReference>
<comment type="similarity">
    <text evidence="5">Belongs to the shikimate kinase family.</text>
</comment>
<comment type="catalytic activity">
    <reaction evidence="18">
        <text>shikimate + ATP = 3-phosphoshikimate + ADP + H(+)</text>
        <dbReference type="Rhea" id="RHEA:13121"/>
        <dbReference type="ChEBI" id="CHEBI:15378"/>
        <dbReference type="ChEBI" id="CHEBI:30616"/>
        <dbReference type="ChEBI" id="CHEBI:36208"/>
        <dbReference type="ChEBI" id="CHEBI:145989"/>
        <dbReference type="ChEBI" id="CHEBI:456216"/>
        <dbReference type="EC" id="2.7.1.71"/>
    </reaction>
</comment>
<keyword evidence="17" id="KW-0057">Aromatic amino acid biosynthesis</keyword>
<comment type="pathway">
    <text evidence="4">Metabolic intermediate biosynthesis; chorismate biosynthesis; chorismate from D-erythrose 4-phosphate and phosphoenolpyruvate: step 5/7.</text>
</comment>
<dbReference type="GO" id="GO:0008652">
    <property type="term" value="P:amino acid biosynthetic process"/>
    <property type="evidence" value="ECO:0007669"/>
    <property type="project" value="UniProtKB-KW"/>
</dbReference>
<evidence type="ECO:0000256" key="4">
    <source>
        <dbReference type="ARBA" id="ARBA00004842"/>
    </source>
</evidence>
<evidence type="ECO:0000256" key="11">
    <source>
        <dbReference type="ARBA" id="ARBA00022723"/>
    </source>
</evidence>
<dbReference type="InterPro" id="IPR023000">
    <property type="entry name" value="Shikimate_kinase_CS"/>
</dbReference>
<evidence type="ECO:0000256" key="16">
    <source>
        <dbReference type="ARBA" id="ARBA00022946"/>
    </source>
</evidence>
<evidence type="ECO:0000256" key="17">
    <source>
        <dbReference type="ARBA" id="ARBA00023141"/>
    </source>
</evidence>
<dbReference type="InterPro" id="IPR027417">
    <property type="entry name" value="P-loop_NTPase"/>
</dbReference>
<comment type="caution">
    <text evidence="19">The sequence shown here is derived from an EMBL/GenBank/DDBJ whole genome shotgun (WGS) entry which is preliminary data.</text>
</comment>
<evidence type="ECO:0000256" key="12">
    <source>
        <dbReference type="ARBA" id="ARBA00022741"/>
    </source>
</evidence>
<keyword evidence="9" id="KW-0934">Plastid</keyword>
<dbReference type="GO" id="GO:0009423">
    <property type="term" value="P:chorismate biosynthetic process"/>
    <property type="evidence" value="ECO:0007669"/>
    <property type="project" value="UniProtKB-UniPathway"/>
</dbReference>
<evidence type="ECO:0000256" key="5">
    <source>
        <dbReference type="ARBA" id="ARBA00006997"/>
    </source>
</evidence>
<evidence type="ECO:0000256" key="3">
    <source>
        <dbReference type="ARBA" id="ARBA00004229"/>
    </source>
</evidence>
<evidence type="ECO:0000256" key="6">
    <source>
        <dbReference type="ARBA" id="ARBA00012154"/>
    </source>
</evidence>
<evidence type="ECO:0000256" key="15">
    <source>
        <dbReference type="ARBA" id="ARBA00022842"/>
    </source>
</evidence>
<keyword evidence="10" id="KW-0808">Transferase</keyword>
<evidence type="ECO:0000313" key="20">
    <source>
        <dbReference type="Proteomes" id="UP000289738"/>
    </source>
</evidence>
<evidence type="ECO:0000256" key="13">
    <source>
        <dbReference type="ARBA" id="ARBA00022777"/>
    </source>
</evidence>
<sequence length="355" mass="39673">MYDTILFSNNHDLISLPHSFSSPIPPIHSYYINIFLLLFRRPNPPNRESLCPRNNRSEAMESKAVQRLQFPAMVYSDKGGRTVPSGSLNVSCGFMEHKKLRVFVSVPSTKIQQRKLPLKIACSYNKVPASTLKSESFKTPLSEELILKSKSKEVEPYLSGRCIYLVGMMGSGKTTVGKILSQVLCYSFFDSDTLIEEEVDGTSVADIFKHYGETFFRDKETEVLRKLSMTHRHVISTGGGAVVRPINWKYMHKGVSIWLDVPVEALAQRITAVGTNSRPLLHSEVGDAYTKTFMRLSSLFEERSQAYANANAKVSLENIAAKLGQKDVSDLTPTAIAIEALEQILGFLKSEDGYC</sequence>